<dbReference type="PRINTS" id="PR00947">
    <property type="entry name" value="CUTICLE"/>
</dbReference>
<organism evidence="5">
    <name type="scientific">Neodiprion lecontei</name>
    <name type="common">Redheaded pine sawfly</name>
    <dbReference type="NCBI Taxonomy" id="441921"/>
    <lineage>
        <taxon>Eukaryota</taxon>
        <taxon>Metazoa</taxon>
        <taxon>Ecdysozoa</taxon>
        <taxon>Arthropoda</taxon>
        <taxon>Hexapoda</taxon>
        <taxon>Insecta</taxon>
        <taxon>Pterygota</taxon>
        <taxon>Neoptera</taxon>
        <taxon>Endopterygota</taxon>
        <taxon>Hymenoptera</taxon>
        <taxon>Tenthredinoidea</taxon>
        <taxon>Diprionidae</taxon>
        <taxon>Diprioninae</taxon>
        <taxon>Neodiprion</taxon>
    </lineage>
</organism>
<dbReference type="PANTHER" id="PTHR10380:SF173">
    <property type="entry name" value="CUTICULAR PROTEIN 47EF, ISOFORM C-RELATED"/>
    <property type="match status" value="1"/>
</dbReference>
<dbReference type="PANTHER" id="PTHR10380">
    <property type="entry name" value="CUTICLE PROTEIN"/>
    <property type="match status" value="1"/>
</dbReference>
<dbReference type="InterPro" id="IPR008160">
    <property type="entry name" value="Collagen"/>
</dbReference>
<protein>
    <submittedName>
        <fullName evidence="5">Uncharacterized protein LOC107219851</fullName>
    </submittedName>
</protein>
<name>A0A6J0BIS9_NEOLC</name>
<keyword evidence="1 2" id="KW-0193">Cuticle</keyword>
<gene>
    <name evidence="5" type="primary">LOC107219851</name>
</gene>
<dbReference type="PROSITE" id="PS51155">
    <property type="entry name" value="CHIT_BIND_RR_2"/>
    <property type="match status" value="2"/>
</dbReference>
<dbReference type="Pfam" id="PF00379">
    <property type="entry name" value="Chitin_bind_4"/>
    <property type="match status" value="2"/>
</dbReference>
<evidence type="ECO:0000256" key="3">
    <source>
        <dbReference type="SAM" id="Phobius"/>
    </source>
</evidence>
<dbReference type="PROSITE" id="PS51257">
    <property type="entry name" value="PROKAR_LIPOPROTEIN"/>
    <property type="match status" value="1"/>
</dbReference>
<evidence type="ECO:0000313" key="5">
    <source>
        <dbReference type="RefSeq" id="XP_015513678.2"/>
    </source>
</evidence>
<dbReference type="AlphaFoldDB" id="A0A6J0BIS9"/>
<dbReference type="Pfam" id="PF01391">
    <property type="entry name" value="Collagen"/>
    <property type="match status" value="1"/>
</dbReference>
<sequence length="496" mass="53584">MVRDPYPEIRFIRSFILSGASSTLTMQFLIVACALLGVALGQYNTYQGFPGYQGYQGYPGYQGYRGYQGYPGYQGYQGYPGYQGYRGYPGFQPAKPIETKEKEIVPVKSVFPVNPVVTPVYTKGAYESGVYARILAQEQDVSPDGSYSYRYSTDNGISAAESGSPANGPTGPVEVVNGEYSYVAPDGTPFQVRYVADGNGFHPQGVHISTVGSGYARQYEGRALNVAAKPVEAAKNKEIRRRSPDHFHINRANSDSRNQINPELNPLDSIISLNMQFLIVACALLGVALGQYIGYPGYAGYAGYSGVYPEYRGYSGYPGYTGYPGYRGYSGYSGYSGLYPGYAGYDGYRGYPGYAGYQTVKPIESKAKEAFKTIATVAEVNPVYPVVAPVVPIVPKALGSESYARIVNQDQASAPDGSYRYSYQTENGITAAESGSSVVGRNGPAEAVVGEYAYTAPDGTPIQVRYTADENGFHPQGVHIPSTARYQKRAASAAKK</sequence>
<dbReference type="Proteomes" id="UP000829291">
    <property type="component" value="Chromosome 1"/>
</dbReference>
<keyword evidence="4" id="KW-1185">Reference proteome</keyword>
<dbReference type="InParanoid" id="A0A6J0BIS9"/>
<accession>A0A6J0BIS9</accession>
<dbReference type="GO" id="GO:0062129">
    <property type="term" value="C:chitin-based extracellular matrix"/>
    <property type="evidence" value="ECO:0007669"/>
    <property type="project" value="TreeGrafter"/>
</dbReference>
<dbReference type="KEGG" id="nlo:107219851"/>
<proteinExistence type="predicted"/>
<dbReference type="InterPro" id="IPR000618">
    <property type="entry name" value="Insect_cuticle"/>
</dbReference>
<dbReference type="PROSITE" id="PS00233">
    <property type="entry name" value="CHIT_BIND_RR_1"/>
    <property type="match status" value="2"/>
</dbReference>
<keyword evidence="3" id="KW-1133">Transmembrane helix</keyword>
<evidence type="ECO:0000256" key="2">
    <source>
        <dbReference type="PROSITE-ProRule" id="PRU00497"/>
    </source>
</evidence>
<evidence type="ECO:0000256" key="1">
    <source>
        <dbReference type="ARBA" id="ARBA00022460"/>
    </source>
</evidence>
<reference evidence="5" key="1">
    <citation type="submission" date="2025-08" db="UniProtKB">
        <authorList>
            <consortium name="RefSeq"/>
        </authorList>
    </citation>
    <scope>IDENTIFICATION</scope>
    <source>
        <tissue evidence="5">Thorax and Abdomen</tissue>
    </source>
</reference>
<dbReference type="GeneID" id="107219851"/>
<dbReference type="RefSeq" id="XP_015513678.2">
    <property type="nucleotide sequence ID" value="XM_015658192.2"/>
</dbReference>
<evidence type="ECO:0000313" key="4">
    <source>
        <dbReference type="Proteomes" id="UP000829291"/>
    </source>
</evidence>
<dbReference type="InterPro" id="IPR050468">
    <property type="entry name" value="Cuticle_Struct_Prot"/>
</dbReference>
<feature type="transmembrane region" description="Helical" evidence="3">
    <location>
        <begin position="12"/>
        <end position="40"/>
    </location>
</feature>
<keyword evidence="3" id="KW-0812">Transmembrane</keyword>
<dbReference type="InterPro" id="IPR031311">
    <property type="entry name" value="CHIT_BIND_RR_consensus"/>
</dbReference>
<dbReference type="OrthoDB" id="7327697at2759"/>
<keyword evidence="3" id="KW-0472">Membrane</keyword>
<dbReference type="GO" id="GO:0008010">
    <property type="term" value="F:structural constituent of chitin-based larval cuticle"/>
    <property type="evidence" value="ECO:0007669"/>
    <property type="project" value="TreeGrafter"/>
</dbReference>